<accession>A0A918FBK6</accession>
<dbReference type="AlphaFoldDB" id="A0A918FBK6"/>
<sequence>MILPRQGSHAQASQLIYGRRGSLWISRGVPDHQLEWSSDDPAGVIDLANGQLESSEQVLACLDPAGPGQRNESADLDC</sequence>
<comment type="caution">
    <text evidence="1">The sequence shown here is derived from an EMBL/GenBank/DDBJ whole genome shotgun (WGS) entry which is preliminary data.</text>
</comment>
<protein>
    <submittedName>
        <fullName evidence="1">Uncharacterized protein</fullName>
    </submittedName>
</protein>
<dbReference type="EMBL" id="BMSX01000012">
    <property type="protein sequence ID" value="GGR27916.1"/>
    <property type="molecule type" value="Genomic_DNA"/>
</dbReference>
<evidence type="ECO:0000313" key="1">
    <source>
        <dbReference type="EMBL" id="GGR27916.1"/>
    </source>
</evidence>
<dbReference type="Proteomes" id="UP000658320">
    <property type="component" value="Unassembled WGS sequence"/>
</dbReference>
<reference evidence="1" key="2">
    <citation type="submission" date="2020-09" db="EMBL/GenBank/DDBJ databases">
        <authorList>
            <person name="Sun Q."/>
            <person name="Ohkuma M."/>
        </authorList>
    </citation>
    <scope>NUCLEOTIDE SEQUENCE</scope>
    <source>
        <strain evidence="1">JCM 4346</strain>
    </source>
</reference>
<organism evidence="1 2">
    <name type="scientific">Streptomyces aurantiogriseus</name>
    <dbReference type="NCBI Taxonomy" id="66870"/>
    <lineage>
        <taxon>Bacteria</taxon>
        <taxon>Bacillati</taxon>
        <taxon>Actinomycetota</taxon>
        <taxon>Actinomycetes</taxon>
        <taxon>Kitasatosporales</taxon>
        <taxon>Streptomycetaceae</taxon>
        <taxon>Streptomyces</taxon>
    </lineage>
</organism>
<reference evidence="1" key="1">
    <citation type="journal article" date="2014" name="Int. J. Syst. Evol. Microbiol.">
        <title>Complete genome sequence of Corynebacterium casei LMG S-19264T (=DSM 44701T), isolated from a smear-ripened cheese.</title>
        <authorList>
            <consortium name="US DOE Joint Genome Institute (JGI-PGF)"/>
            <person name="Walter F."/>
            <person name="Albersmeier A."/>
            <person name="Kalinowski J."/>
            <person name="Ruckert C."/>
        </authorList>
    </citation>
    <scope>NUCLEOTIDE SEQUENCE</scope>
    <source>
        <strain evidence="1">JCM 4346</strain>
    </source>
</reference>
<name>A0A918FBK6_9ACTN</name>
<evidence type="ECO:0000313" key="2">
    <source>
        <dbReference type="Proteomes" id="UP000658320"/>
    </source>
</evidence>
<keyword evidence="2" id="KW-1185">Reference proteome</keyword>
<gene>
    <name evidence="1" type="ORF">GCM10010251_49940</name>
</gene>
<proteinExistence type="predicted"/>